<evidence type="ECO:0000313" key="2">
    <source>
        <dbReference type="EMBL" id="CAG8572586.1"/>
    </source>
</evidence>
<comment type="caution">
    <text evidence="2">The sequence shown here is derived from an EMBL/GenBank/DDBJ whole genome shotgun (WGS) entry which is preliminary data.</text>
</comment>
<dbReference type="InterPro" id="IPR019734">
    <property type="entry name" value="TPR_rpt"/>
</dbReference>
<organism evidence="2 3">
    <name type="scientific">Ambispora gerdemannii</name>
    <dbReference type="NCBI Taxonomy" id="144530"/>
    <lineage>
        <taxon>Eukaryota</taxon>
        <taxon>Fungi</taxon>
        <taxon>Fungi incertae sedis</taxon>
        <taxon>Mucoromycota</taxon>
        <taxon>Glomeromycotina</taxon>
        <taxon>Glomeromycetes</taxon>
        <taxon>Archaeosporales</taxon>
        <taxon>Ambisporaceae</taxon>
        <taxon>Ambispora</taxon>
    </lineage>
</organism>
<dbReference type="EMBL" id="CAJVPL010001467">
    <property type="protein sequence ID" value="CAG8572586.1"/>
    <property type="molecule type" value="Genomic_DNA"/>
</dbReference>
<gene>
    <name evidence="2" type="ORF">AGERDE_LOCUS7714</name>
</gene>
<protein>
    <submittedName>
        <fullName evidence="2">12105_t:CDS:1</fullName>
    </submittedName>
</protein>
<sequence length="63" mass="7224">METKISRAFLALAKAHEQKNELDKALRNFEIAFQYIPACQPSAKDHHLTELAKIVTDEKKKTN</sequence>
<name>A0A9N9BPB8_9GLOM</name>
<feature type="repeat" description="TPR" evidence="1">
    <location>
        <begin position="6"/>
        <end position="39"/>
    </location>
</feature>
<reference evidence="2" key="1">
    <citation type="submission" date="2021-06" db="EMBL/GenBank/DDBJ databases">
        <authorList>
            <person name="Kallberg Y."/>
            <person name="Tangrot J."/>
            <person name="Rosling A."/>
        </authorList>
    </citation>
    <scope>NUCLEOTIDE SEQUENCE</scope>
    <source>
        <strain evidence="2">MT106</strain>
    </source>
</reference>
<dbReference type="AlphaFoldDB" id="A0A9N9BPB8"/>
<dbReference type="PROSITE" id="PS50005">
    <property type="entry name" value="TPR"/>
    <property type="match status" value="1"/>
</dbReference>
<dbReference type="Proteomes" id="UP000789831">
    <property type="component" value="Unassembled WGS sequence"/>
</dbReference>
<evidence type="ECO:0000313" key="3">
    <source>
        <dbReference type="Proteomes" id="UP000789831"/>
    </source>
</evidence>
<keyword evidence="3" id="KW-1185">Reference proteome</keyword>
<evidence type="ECO:0000256" key="1">
    <source>
        <dbReference type="PROSITE-ProRule" id="PRU00339"/>
    </source>
</evidence>
<accession>A0A9N9BPB8</accession>
<proteinExistence type="predicted"/>
<keyword evidence="1" id="KW-0802">TPR repeat</keyword>